<dbReference type="GO" id="GO:0005524">
    <property type="term" value="F:ATP binding"/>
    <property type="evidence" value="ECO:0007669"/>
    <property type="project" value="UniProtKB-KW"/>
</dbReference>
<dbReference type="Gene3D" id="3.40.50.300">
    <property type="entry name" value="P-loop containing nucleotide triphosphate hydrolases"/>
    <property type="match status" value="1"/>
</dbReference>
<keyword evidence="2" id="KW-0547">Nucleotide-binding</keyword>
<evidence type="ECO:0000256" key="4">
    <source>
        <dbReference type="SAM" id="MobiDB-lite"/>
    </source>
</evidence>
<dbReference type="EMBL" id="JAVDQD010000001">
    <property type="protein sequence ID" value="MDR6237456.1"/>
    <property type="molecule type" value="Genomic_DNA"/>
</dbReference>
<dbReference type="InterPro" id="IPR027417">
    <property type="entry name" value="P-loop_NTPase"/>
</dbReference>
<comment type="similarity">
    <text evidence="1">Belongs to the AAA ATPase family.</text>
</comment>
<name>A0AAE3XGZ0_9BACT</name>
<dbReference type="CDD" id="cd19481">
    <property type="entry name" value="RecA-like_protease"/>
    <property type="match status" value="1"/>
</dbReference>
<dbReference type="InterPro" id="IPR003959">
    <property type="entry name" value="ATPase_AAA_core"/>
</dbReference>
<dbReference type="AlphaFoldDB" id="A0AAE3XGZ0"/>
<dbReference type="Pfam" id="PF00004">
    <property type="entry name" value="AAA"/>
    <property type="match status" value="1"/>
</dbReference>
<evidence type="ECO:0000256" key="1">
    <source>
        <dbReference type="ARBA" id="ARBA00006914"/>
    </source>
</evidence>
<evidence type="ECO:0000313" key="7">
    <source>
        <dbReference type="Proteomes" id="UP001185092"/>
    </source>
</evidence>
<keyword evidence="3" id="KW-0067">ATP-binding</keyword>
<organism evidence="6 7">
    <name type="scientific">Aureibacter tunicatorum</name>
    <dbReference type="NCBI Taxonomy" id="866807"/>
    <lineage>
        <taxon>Bacteria</taxon>
        <taxon>Pseudomonadati</taxon>
        <taxon>Bacteroidota</taxon>
        <taxon>Cytophagia</taxon>
        <taxon>Cytophagales</taxon>
        <taxon>Persicobacteraceae</taxon>
        <taxon>Aureibacter</taxon>
    </lineage>
</organism>
<gene>
    <name evidence="6" type="ORF">HNQ88_000432</name>
</gene>
<protein>
    <submittedName>
        <fullName evidence="6">AAA+ superfamily predicted ATPase</fullName>
    </submittedName>
</protein>
<dbReference type="RefSeq" id="WP_309936921.1">
    <property type="nucleotide sequence ID" value="NZ_AP025305.1"/>
</dbReference>
<reference evidence="6" key="1">
    <citation type="submission" date="2023-07" db="EMBL/GenBank/DDBJ databases">
        <title>Genomic Encyclopedia of Type Strains, Phase IV (KMG-IV): sequencing the most valuable type-strain genomes for metagenomic binning, comparative biology and taxonomic classification.</title>
        <authorList>
            <person name="Goeker M."/>
        </authorList>
    </citation>
    <scope>NUCLEOTIDE SEQUENCE</scope>
    <source>
        <strain evidence="6">DSM 26174</strain>
    </source>
</reference>
<dbReference type="SMART" id="SM00382">
    <property type="entry name" value="AAA"/>
    <property type="match status" value="1"/>
</dbReference>
<accession>A0AAE3XGZ0</accession>
<evidence type="ECO:0000256" key="2">
    <source>
        <dbReference type="ARBA" id="ARBA00022741"/>
    </source>
</evidence>
<sequence>MTEEGIIYKELEWLNQFINYILPDKAKDESEESDGVENSETISPPAVPPQPVPLADYAALRGKGVYVVDLLFELTFSERLVLALTLAQYVAPEIYQKLIVEKNMKQSLVIGGVNFHHSYQGFIPTIETAIYLLSHCDEGGHVKFSIKLKMLKLFDANSTLINKNIIQLESGEGTLPYTASALKVNPFVLNKILWNESYIPALSSSFPAEKISTHQDWDDMVVNRKTEKQLEEILSWVNQRNAMRSVPAVARKVLPGYRALFYGPSGTGKTLASTLIGKLTGMEVYRVDLSKLVSKYIGETEKNLKQVFDIAEQHEWILFFDEGDAIFGKRSETSSSNDRYANQEVSYLLQRVERFPGTVIVATNFKTNLDKAFLRRFQTLVHFPSPSEETRKMLWERVFNDEIPKDGEFDFKFFAKNFELTGANIVNVLQQAMVLGFEENEGLIGKPQLTRALTRELNKLDKLDTKTERKLIYEYEECC</sequence>
<keyword evidence="7" id="KW-1185">Reference proteome</keyword>
<evidence type="ECO:0000256" key="3">
    <source>
        <dbReference type="ARBA" id="ARBA00022840"/>
    </source>
</evidence>
<dbReference type="GO" id="GO:0016887">
    <property type="term" value="F:ATP hydrolysis activity"/>
    <property type="evidence" value="ECO:0007669"/>
    <property type="project" value="InterPro"/>
</dbReference>
<feature type="region of interest" description="Disordered" evidence="4">
    <location>
        <begin position="29"/>
        <end position="49"/>
    </location>
</feature>
<evidence type="ECO:0000259" key="5">
    <source>
        <dbReference type="SMART" id="SM00382"/>
    </source>
</evidence>
<dbReference type="SUPFAM" id="SSF52540">
    <property type="entry name" value="P-loop containing nucleoside triphosphate hydrolases"/>
    <property type="match status" value="1"/>
</dbReference>
<dbReference type="Proteomes" id="UP001185092">
    <property type="component" value="Unassembled WGS sequence"/>
</dbReference>
<dbReference type="InterPro" id="IPR003593">
    <property type="entry name" value="AAA+_ATPase"/>
</dbReference>
<dbReference type="PANTHER" id="PTHR23073">
    <property type="entry name" value="26S PROTEASOME REGULATORY SUBUNIT"/>
    <property type="match status" value="1"/>
</dbReference>
<evidence type="ECO:0000313" key="6">
    <source>
        <dbReference type="EMBL" id="MDR6237456.1"/>
    </source>
</evidence>
<dbReference type="InterPro" id="IPR050221">
    <property type="entry name" value="26S_Proteasome_ATPase"/>
</dbReference>
<comment type="caution">
    <text evidence="6">The sequence shown here is derived from an EMBL/GenBank/DDBJ whole genome shotgun (WGS) entry which is preliminary data.</text>
</comment>
<feature type="domain" description="AAA+ ATPase" evidence="5">
    <location>
        <begin position="255"/>
        <end position="387"/>
    </location>
</feature>
<proteinExistence type="inferred from homology"/>